<dbReference type="Proteomes" id="UP000221958">
    <property type="component" value="Segment"/>
</dbReference>
<keyword evidence="2" id="KW-1185">Reference proteome</keyword>
<sequence length="64" mass="7110">MTELIPVPGDATYATREVKFTPQQLADLERCFPECVDVGATDAKLRATVGQRQVINYIRSKVAK</sequence>
<gene>
    <name evidence="1" type="ORF">phiAp1_35</name>
</gene>
<evidence type="ECO:0000313" key="1">
    <source>
        <dbReference type="EMBL" id="APU03176.1"/>
    </source>
</evidence>
<reference evidence="2" key="1">
    <citation type="submission" date="2016-11" db="EMBL/GenBank/DDBJ databases">
        <authorList>
            <person name="Xavier A.S."/>
            <person name="Silva F.P."/>
            <person name="Vidigal P.M.P."/>
            <person name="Lima T.T.M."/>
            <person name="Souza F.O."/>
            <person name="Alfenas-Zerbini P."/>
        </authorList>
    </citation>
    <scope>NUCLEOTIDE SEQUENCE [LARGE SCALE GENOMIC DNA]</scope>
</reference>
<organism evidence="1 2">
    <name type="scientific">Ralstonia phage phiAp1</name>
    <dbReference type="NCBI Taxonomy" id="2783867"/>
    <lineage>
        <taxon>Viruses</taxon>
        <taxon>Duplodnaviria</taxon>
        <taxon>Heunggongvirae</taxon>
        <taxon>Uroviricota</taxon>
        <taxon>Caudoviricetes</taxon>
        <taxon>Autographivirales</taxon>
        <taxon>Autoscriptoviridae</taxon>
        <taxon>Ayakvirus</taxon>
        <taxon>Ayakvirus Ap1</taxon>
    </lineage>
</organism>
<accession>A0A1L7DS72</accession>
<proteinExistence type="predicted"/>
<dbReference type="EMBL" id="KY117485">
    <property type="protein sequence ID" value="APU03176.1"/>
    <property type="molecule type" value="Genomic_DNA"/>
</dbReference>
<name>A0A1L7DS72_9CAUD</name>
<protein>
    <submittedName>
        <fullName evidence="1">Uncharacterized protein</fullName>
    </submittedName>
</protein>
<evidence type="ECO:0000313" key="2">
    <source>
        <dbReference type="Proteomes" id="UP000221958"/>
    </source>
</evidence>